<organism evidence="1 2">
    <name type="scientific">Saccharomonospora amisosensis</name>
    <dbReference type="NCBI Taxonomy" id="1128677"/>
    <lineage>
        <taxon>Bacteria</taxon>
        <taxon>Bacillati</taxon>
        <taxon>Actinomycetota</taxon>
        <taxon>Actinomycetes</taxon>
        <taxon>Pseudonocardiales</taxon>
        <taxon>Pseudonocardiaceae</taxon>
        <taxon>Saccharomonospora</taxon>
    </lineage>
</organism>
<dbReference type="EMBL" id="JAAOYM010000001">
    <property type="protein sequence ID" value="NIJ12220.1"/>
    <property type="molecule type" value="Genomic_DNA"/>
</dbReference>
<reference evidence="1 2" key="1">
    <citation type="submission" date="2020-03" db="EMBL/GenBank/DDBJ databases">
        <title>Sequencing the genomes of 1000 actinobacteria strains.</title>
        <authorList>
            <person name="Klenk H.-P."/>
        </authorList>
    </citation>
    <scope>NUCLEOTIDE SEQUENCE [LARGE SCALE GENOMIC DNA]</scope>
    <source>
        <strain evidence="1 2">DSM 45685</strain>
    </source>
</reference>
<protein>
    <submittedName>
        <fullName evidence="1">Uncharacterized protein</fullName>
    </submittedName>
</protein>
<name>A0A7X5ZRD2_9PSEU</name>
<accession>A0A7X5ZRD2</accession>
<evidence type="ECO:0000313" key="1">
    <source>
        <dbReference type="EMBL" id="NIJ12220.1"/>
    </source>
</evidence>
<dbReference type="Proteomes" id="UP000545493">
    <property type="component" value="Unassembled WGS sequence"/>
</dbReference>
<gene>
    <name evidence="1" type="ORF">FHU38_002564</name>
</gene>
<dbReference type="AlphaFoldDB" id="A0A7X5ZRD2"/>
<sequence length="283" mass="28882">MTLLAVSPCVDVERLQVRSIPVCCPSATLAVWSSAWLHGAAASDDALDALLTWGEAHEVVAADTATADSFDVPVTGAVPATPARLLAALRRLGGTDARLVLPVPGDPRGLGGGGAFTDAALRAGEAVVFVGLGYGVVPQAIAEGLMRWTVLATSADATPEYVSLAEAEHGLTDAIRDSAGALQALDVASERPGVREELSARLRATPRAQWPDGTPGRALRVLQRAEEVAAILALAHADQPGGALSASAASRRADALRPLTDAVRMARCAAVNEAVRVLAGAAG</sequence>
<comment type="caution">
    <text evidence="1">The sequence shown here is derived from an EMBL/GenBank/DDBJ whole genome shotgun (WGS) entry which is preliminary data.</text>
</comment>
<proteinExistence type="predicted"/>
<evidence type="ECO:0000313" key="2">
    <source>
        <dbReference type="Proteomes" id="UP000545493"/>
    </source>
</evidence>
<keyword evidence="2" id="KW-1185">Reference proteome</keyword>